<dbReference type="Proteomes" id="UP000283512">
    <property type="component" value="Unassembled WGS sequence"/>
</dbReference>
<dbReference type="InterPro" id="IPR050767">
    <property type="entry name" value="Sel1_AlgK"/>
</dbReference>
<dbReference type="PANTHER" id="PTHR11102:SF160">
    <property type="entry name" value="ERAD-ASSOCIATED E3 UBIQUITIN-PROTEIN LIGASE COMPONENT HRD3"/>
    <property type="match status" value="1"/>
</dbReference>
<dbReference type="Pfam" id="PF08238">
    <property type="entry name" value="Sel1"/>
    <property type="match status" value="14"/>
</dbReference>
<dbReference type="SMART" id="SM00671">
    <property type="entry name" value="SEL1"/>
    <property type="match status" value="14"/>
</dbReference>
<reference evidence="3" key="3">
    <citation type="submission" date="2022-08" db="EMBL/GenBank/DDBJ databases">
        <title>Genome Sequencing of Bacteroides fragilis Group Isolates with Nanopore Technology.</title>
        <authorList>
            <person name="Tisza M.J."/>
            <person name="Smith D."/>
            <person name="Dekker J.P."/>
        </authorList>
    </citation>
    <scope>NUCLEOTIDE SEQUENCE</scope>
    <source>
        <strain evidence="3">BFG-474</strain>
    </source>
</reference>
<protein>
    <submittedName>
        <fullName evidence="1">FOG: TPR repeat, SEL1 subfamily</fullName>
    </submittedName>
    <submittedName>
        <fullName evidence="3">SEL1-like repeat protein</fullName>
    </submittedName>
</protein>
<dbReference type="InterPro" id="IPR006597">
    <property type="entry name" value="Sel1-like"/>
</dbReference>
<dbReference type="InterPro" id="IPR011990">
    <property type="entry name" value="TPR-like_helical_dom_sf"/>
</dbReference>
<evidence type="ECO:0000313" key="1">
    <source>
        <dbReference type="EMBL" id="CUO66114.1"/>
    </source>
</evidence>
<evidence type="ECO:0000313" key="4">
    <source>
        <dbReference type="Proteomes" id="UP000095657"/>
    </source>
</evidence>
<evidence type="ECO:0000313" key="5">
    <source>
        <dbReference type="Proteomes" id="UP000283512"/>
    </source>
</evidence>
<dbReference type="EMBL" id="CZAI01000001">
    <property type="protein sequence ID" value="CUO66114.1"/>
    <property type="molecule type" value="Genomic_DNA"/>
</dbReference>
<accession>A0A174GU21</accession>
<dbReference type="Proteomes" id="UP000095657">
    <property type="component" value="Unassembled WGS sequence"/>
</dbReference>
<evidence type="ECO:0000313" key="3">
    <source>
        <dbReference type="EMBL" id="UVQ97702.1"/>
    </source>
</evidence>
<reference evidence="1 4" key="1">
    <citation type="submission" date="2015-09" db="EMBL/GenBank/DDBJ databases">
        <authorList>
            <consortium name="Pathogen Informatics"/>
        </authorList>
    </citation>
    <scope>NUCLEOTIDE SEQUENCE [LARGE SCALE GENOMIC DNA]</scope>
    <source>
        <strain evidence="1 4">2789STDY5834880</strain>
    </source>
</reference>
<dbReference type="EMBL" id="QRKD01000014">
    <property type="protein sequence ID" value="RHH88288.1"/>
    <property type="molecule type" value="Genomic_DNA"/>
</dbReference>
<dbReference type="Proteomes" id="UP001060260">
    <property type="component" value="Chromosome"/>
</dbReference>
<gene>
    <name evidence="2" type="ORF">DW190_14380</name>
    <name evidence="1" type="ORF">ERS852494_00446</name>
    <name evidence="3" type="ORF">NXW23_04905</name>
</gene>
<dbReference type="PANTHER" id="PTHR11102">
    <property type="entry name" value="SEL-1-LIKE PROTEIN"/>
    <property type="match status" value="1"/>
</dbReference>
<name>A0A174GU21_9BACE</name>
<dbReference type="EMBL" id="CP103166">
    <property type="protein sequence ID" value="UVQ97702.1"/>
    <property type="molecule type" value="Genomic_DNA"/>
</dbReference>
<dbReference type="Gene3D" id="1.25.40.10">
    <property type="entry name" value="Tetratricopeptide repeat domain"/>
    <property type="match status" value="4"/>
</dbReference>
<dbReference type="SUPFAM" id="SSF81901">
    <property type="entry name" value="HCP-like"/>
    <property type="match status" value="4"/>
</dbReference>
<dbReference type="STRING" id="47678.ERS852494_00446"/>
<dbReference type="RefSeq" id="WP_055170045.1">
    <property type="nucleotide sequence ID" value="NZ_CAXSLD010000017.1"/>
</dbReference>
<reference evidence="2 5" key="2">
    <citation type="submission" date="2018-08" db="EMBL/GenBank/DDBJ databases">
        <title>A genome reference for cultivated species of the human gut microbiota.</title>
        <authorList>
            <person name="Zou Y."/>
            <person name="Xue W."/>
            <person name="Luo G."/>
        </authorList>
    </citation>
    <scope>NUCLEOTIDE SEQUENCE [LARGE SCALE GENOMIC DNA]</scope>
    <source>
        <strain evidence="2 5">AM16-49B</strain>
    </source>
</reference>
<proteinExistence type="predicted"/>
<sequence length="832" mass="94945">MGTLKEKFEELSAGIKASGKPAAAWFPKYTSTSLLNADNWWEALAVCEYALDTREDEKLTEGFFELIFSAFDCNVEVDLSEEEYEFWWEKVMQVCERVAVFSGAGWAQKGAQYSEARYGKRDMSYLFPCYEKAADMGWGEAEATVAYWRYMGFYCEQDKEEGERRFAALSSPEAILWGKHYRAFAEEFTGNKEKALQIRQDLLAELPEGDRLRAHVYAAMGDALDRGEGKIAEEAACYEKSLEIVPNLYSLKNLATLYFRYPELGKPKELAFEIWEKAWHAGVWSAANFLGYNYQEEEWLDLPKAIEWLEKGMLYCELYSAYELALIYLYNDDYKNVERGLMCLERCVEGDYIEGIEGLANVYFNGDLVEEDMSRAKQLLEKALELGSGNAAYRLGWMYERGFLSEEPDYVKAMEYYEKAAELDNVDGYCRAALYLANGYSGVTDAVKSREYYEKAAGMGSCFALVELSFLYENGNGVERSYEKAFELCEKAAQEGYPYAMFRIGLYLEKAVLGEAKPEEAFAWYTKAAMADENEGIFALGRCYKQGIGTEEDWDKALEWFGKGAEKNESRCLTELGLAYENGNGVEENPQKAVEYMTRAAEQDYGYAQFKMGDYYFFGCGPCLEDNKKAVEWYEKAVANEIPMAMLRMGDYYLYDYDSLNESEKAFAYFKKAAEYEWYNEGLGICYEMGIGVEDNETEAFKYYTLAADNGNVTSMYRTGLCYYNGVGVKQNYAEAYRWFTDAAGNENIGAAYYLGKMQMYGEGCTPDPEAAVQWLLKAAEKNNDKAQFELGNAYLTGNGVEENDDIAMEWFEKAAENGNEKALKITGRRRK</sequence>
<organism evidence="1 4">
    <name type="scientific">Bacteroides caccae</name>
    <dbReference type="NCBI Taxonomy" id="47678"/>
    <lineage>
        <taxon>Bacteria</taxon>
        <taxon>Pseudomonadati</taxon>
        <taxon>Bacteroidota</taxon>
        <taxon>Bacteroidia</taxon>
        <taxon>Bacteroidales</taxon>
        <taxon>Bacteroidaceae</taxon>
        <taxon>Bacteroides</taxon>
    </lineage>
</organism>
<evidence type="ECO:0000313" key="2">
    <source>
        <dbReference type="EMBL" id="RHH88288.1"/>
    </source>
</evidence>
<dbReference type="AlphaFoldDB" id="A0A174GU21"/>